<organism evidence="2 3">
    <name type="scientific">Halovenus salina</name>
    <dbReference type="NCBI Taxonomy" id="1510225"/>
    <lineage>
        <taxon>Archaea</taxon>
        <taxon>Methanobacteriati</taxon>
        <taxon>Methanobacteriota</taxon>
        <taxon>Stenosarchaea group</taxon>
        <taxon>Halobacteria</taxon>
        <taxon>Halobacteriales</taxon>
        <taxon>Haloarculaceae</taxon>
        <taxon>Halovenus</taxon>
    </lineage>
</organism>
<sequence>MPGALVGVLLIVLGVLITVGGTYALAAMVGLAVLVSLYFGFQPDMIDSTLSTMRDVGLGGLLDFLGGIPFGPELVAAVVSSAVVLHLIGVGWGIAGGILPSVIGFQAGMSMFGESILTLGTMGLGFLFTLGLMAFAPIAIPAIVGATLFGVGVQFTFSVADGSTEPFAGVAEWLRSDGIPDLIYAIGSIVDSPLLIVLTLSVAIAGPAAQLLVIKLAQ</sequence>
<feature type="transmembrane region" description="Helical" evidence="1">
    <location>
        <begin position="194"/>
        <end position="214"/>
    </location>
</feature>
<evidence type="ECO:0000313" key="2">
    <source>
        <dbReference type="EMBL" id="MFC7058750.1"/>
    </source>
</evidence>
<proteinExistence type="predicted"/>
<keyword evidence="1" id="KW-0472">Membrane</keyword>
<gene>
    <name evidence="2" type="ORF">ACFQQG_11885</name>
</gene>
<dbReference type="Proteomes" id="UP001596445">
    <property type="component" value="Unassembled WGS sequence"/>
</dbReference>
<feature type="transmembrane region" description="Helical" evidence="1">
    <location>
        <begin position="60"/>
        <end position="84"/>
    </location>
</feature>
<reference evidence="2 3" key="1">
    <citation type="journal article" date="2019" name="Int. J. Syst. Evol. Microbiol.">
        <title>The Global Catalogue of Microorganisms (GCM) 10K type strain sequencing project: providing services to taxonomists for standard genome sequencing and annotation.</title>
        <authorList>
            <consortium name="The Broad Institute Genomics Platform"/>
            <consortium name="The Broad Institute Genome Sequencing Center for Infectious Disease"/>
            <person name="Wu L."/>
            <person name="Ma J."/>
        </authorList>
    </citation>
    <scope>NUCLEOTIDE SEQUENCE [LARGE SCALE GENOMIC DNA]</scope>
    <source>
        <strain evidence="2 3">JCM 30072</strain>
    </source>
</reference>
<dbReference type="EMBL" id="JBHSZI010000001">
    <property type="protein sequence ID" value="MFC7058750.1"/>
    <property type="molecule type" value="Genomic_DNA"/>
</dbReference>
<keyword evidence="3" id="KW-1185">Reference proteome</keyword>
<feature type="transmembrane region" description="Helical" evidence="1">
    <location>
        <begin position="124"/>
        <end position="149"/>
    </location>
</feature>
<name>A0ABD5W0F0_9EURY</name>
<comment type="caution">
    <text evidence="2">The sequence shown here is derived from an EMBL/GenBank/DDBJ whole genome shotgun (WGS) entry which is preliminary data.</text>
</comment>
<dbReference type="RefSeq" id="WP_267161478.1">
    <property type="nucleotide sequence ID" value="NZ_CP112972.1"/>
</dbReference>
<keyword evidence="1" id="KW-1133">Transmembrane helix</keyword>
<feature type="transmembrane region" description="Helical" evidence="1">
    <location>
        <begin position="6"/>
        <end position="39"/>
    </location>
</feature>
<feature type="transmembrane region" description="Helical" evidence="1">
    <location>
        <begin position="90"/>
        <end position="112"/>
    </location>
</feature>
<dbReference type="AlphaFoldDB" id="A0ABD5W0F0"/>
<accession>A0ABD5W0F0</accession>
<evidence type="ECO:0000313" key="3">
    <source>
        <dbReference type="Proteomes" id="UP001596445"/>
    </source>
</evidence>
<dbReference type="GeneID" id="76630783"/>
<evidence type="ECO:0000256" key="1">
    <source>
        <dbReference type="SAM" id="Phobius"/>
    </source>
</evidence>
<protein>
    <submittedName>
        <fullName evidence="2">Uncharacterized protein</fullName>
    </submittedName>
</protein>
<keyword evidence="1" id="KW-0812">Transmembrane</keyword>